<sequence>MFKGIKRSLGVFGCAGLLSAAAVLTTGGPAQAAALGCDYPKVCFYTASKTKVGQFQDVTSGWQSFSRTDIYYAVNTRNDDVAYIRYSNGQTSCLGEGQPNTIWDLRSLYGANVYPNGVRISTSSDCYP</sequence>
<dbReference type="EMBL" id="BAAAID010000005">
    <property type="protein sequence ID" value="GAA0920091.1"/>
    <property type="molecule type" value="Genomic_DNA"/>
</dbReference>
<reference evidence="2 3" key="1">
    <citation type="journal article" date="2019" name="Int. J. Syst. Evol. Microbiol.">
        <title>The Global Catalogue of Microorganisms (GCM) 10K type strain sequencing project: providing services to taxonomists for standard genome sequencing and annotation.</title>
        <authorList>
            <consortium name="The Broad Institute Genomics Platform"/>
            <consortium name="The Broad Institute Genome Sequencing Center for Infectious Disease"/>
            <person name="Wu L."/>
            <person name="Ma J."/>
        </authorList>
    </citation>
    <scope>NUCLEOTIDE SEQUENCE [LARGE SCALE GENOMIC DNA]</scope>
    <source>
        <strain evidence="2 3">JCM 11444</strain>
    </source>
</reference>
<gene>
    <name evidence="2" type="ORF">GCM10009575_012620</name>
</gene>
<proteinExistence type="predicted"/>
<keyword evidence="1" id="KW-0732">Signal</keyword>
<name>A0ABN1P0Q8_9ACTN</name>
<comment type="caution">
    <text evidence="2">The sequence shown here is derived from an EMBL/GenBank/DDBJ whole genome shotgun (WGS) entry which is preliminary data.</text>
</comment>
<evidence type="ECO:0000313" key="3">
    <source>
        <dbReference type="Proteomes" id="UP001500418"/>
    </source>
</evidence>
<evidence type="ECO:0000256" key="1">
    <source>
        <dbReference type="SAM" id="SignalP"/>
    </source>
</evidence>
<accession>A0ABN1P0Q8</accession>
<evidence type="ECO:0008006" key="4">
    <source>
        <dbReference type="Google" id="ProtNLM"/>
    </source>
</evidence>
<protein>
    <recommendedName>
        <fullName evidence="4">Peptidase inhibitor family I36</fullName>
    </recommendedName>
</protein>
<feature type="signal peptide" evidence="1">
    <location>
        <begin position="1"/>
        <end position="32"/>
    </location>
</feature>
<keyword evidence="3" id="KW-1185">Reference proteome</keyword>
<organism evidence="2 3">
    <name type="scientific">Streptomyces rhizosphaericus</name>
    <dbReference type="NCBI Taxonomy" id="114699"/>
    <lineage>
        <taxon>Bacteria</taxon>
        <taxon>Bacillati</taxon>
        <taxon>Actinomycetota</taxon>
        <taxon>Actinomycetes</taxon>
        <taxon>Kitasatosporales</taxon>
        <taxon>Streptomycetaceae</taxon>
        <taxon>Streptomyces</taxon>
        <taxon>Streptomyces violaceusniger group</taxon>
    </lineage>
</organism>
<feature type="chain" id="PRO_5045906442" description="Peptidase inhibitor family I36" evidence="1">
    <location>
        <begin position="33"/>
        <end position="128"/>
    </location>
</feature>
<dbReference type="Proteomes" id="UP001500418">
    <property type="component" value="Unassembled WGS sequence"/>
</dbReference>
<evidence type="ECO:0000313" key="2">
    <source>
        <dbReference type="EMBL" id="GAA0920091.1"/>
    </source>
</evidence>